<proteinExistence type="predicted"/>
<organism evidence="1 2">
    <name type="scientific">Limnoglobus roseus</name>
    <dbReference type="NCBI Taxonomy" id="2598579"/>
    <lineage>
        <taxon>Bacteria</taxon>
        <taxon>Pseudomonadati</taxon>
        <taxon>Planctomycetota</taxon>
        <taxon>Planctomycetia</taxon>
        <taxon>Gemmatales</taxon>
        <taxon>Gemmataceae</taxon>
        <taxon>Limnoglobus</taxon>
    </lineage>
</organism>
<dbReference type="EMBL" id="CP042425">
    <property type="protein sequence ID" value="QEL20852.1"/>
    <property type="molecule type" value="Genomic_DNA"/>
</dbReference>
<dbReference type="AlphaFoldDB" id="A0A5C1ATC5"/>
<keyword evidence="2" id="KW-1185">Reference proteome</keyword>
<reference evidence="2" key="1">
    <citation type="submission" date="2019-08" db="EMBL/GenBank/DDBJ databases">
        <title>Limnoglobus roseus gen. nov., sp. nov., a novel freshwater planctomycete with a giant genome from the family Gemmataceae.</title>
        <authorList>
            <person name="Kulichevskaya I.S."/>
            <person name="Naumoff D.G."/>
            <person name="Miroshnikov K."/>
            <person name="Ivanova A."/>
            <person name="Philippov D.A."/>
            <person name="Hakobyan A."/>
            <person name="Rijpstra I.C."/>
            <person name="Sinninghe Damste J.S."/>
            <person name="Liesack W."/>
            <person name="Dedysh S.N."/>
        </authorList>
    </citation>
    <scope>NUCLEOTIDE SEQUENCE [LARGE SCALE GENOMIC DNA]</scope>
    <source>
        <strain evidence="2">PX52</strain>
    </source>
</reference>
<gene>
    <name evidence="1" type="ORF">PX52LOC_07972</name>
</gene>
<dbReference type="Proteomes" id="UP000324974">
    <property type="component" value="Chromosome"/>
</dbReference>
<name>A0A5C1ATC5_9BACT</name>
<evidence type="ECO:0000313" key="2">
    <source>
        <dbReference type="Proteomes" id="UP000324974"/>
    </source>
</evidence>
<dbReference type="RefSeq" id="WP_149115105.1">
    <property type="nucleotide sequence ID" value="NZ_CP042425.1"/>
</dbReference>
<evidence type="ECO:0000313" key="1">
    <source>
        <dbReference type="EMBL" id="QEL20852.1"/>
    </source>
</evidence>
<dbReference type="KEGG" id="lrs:PX52LOC_07972"/>
<accession>A0A5C1ATC5</accession>
<sequence length="83" mass="9186">MLSARELANRLRETRLTAGDWYDTTAIEATERLSLDDLQTIRQMVRDAGYEGIEVEPKVRRVHSLVVGQIGALADSMPADGAD</sequence>
<protein>
    <submittedName>
        <fullName evidence="1">Uncharacterized protein</fullName>
    </submittedName>
</protein>